<dbReference type="Proteomes" id="UP000245060">
    <property type="component" value="Unassembled WGS sequence"/>
</dbReference>
<organism evidence="3 5">
    <name type="scientific">Mycobacterium montefiorense</name>
    <dbReference type="NCBI Taxonomy" id="154654"/>
    <lineage>
        <taxon>Bacteria</taxon>
        <taxon>Bacillati</taxon>
        <taxon>Actinomycetota</taxon>
        <taxon>Actinomycetes</taxon>
        <taxon>Mycobacteriales</taxon>
        <taxon>Mycobacteriaceae</taxon>
        <taxon>Mycobacterium</taxon>
        <taxon>Mycobacterium simiae complex</taxon>
    </lineage>
</organism>
<dbReference type="GO" id="GO:0043709">
    <property type="term" value="P:cell adhesion involved in single-species biofilm formation"/>
    <property type="evidence" value="ECO:0007669"/>
    <property type="project" value="TreeGrafter"/>
</dbReference>
<evidence type="ECO:0000313" key="3">
    <source>
        <dbReference type="EMBL" id="GKU71381.1"/>
    </source>
</evidence>
<dbReference type="InterPro" id="IPR043128">
    <property type="entry name" value="Rev_trsase/Diguanyl_cyclase"/>
</dbReference>
<evidence type="ECO:0000313" key="5">
    <source>
        <dbReference type="Proteomes" id="UP001139505"/>
    </source>
</evidence>
<dbReference type="InterPro" id="IPR000160">
    <property type="entry name" value="GGDEF_dom"/>
</dbReference>
<dbReference type="InterPro" id="IPR029787">
    <property type="entry name" value="Nucleotide_cyclase"/>
</dbReference>
<dbReference type="AlphaFoldDB" id="A0AA37UU70"/>
<reference evidence="2" key="1">
    <citation type="journal article" date="2018" name="Genome Announc.">
        <title>Draft Genome Sequence of Mycobacterium montefiorense Isolated from Japanese Black Salamander (Hynobius nigrescens).</title>
        <authorList>
            <person name="Fukano H."/>
            <person name="Yoshida M."/>
            <person name="Shimizu A."/>
            <person name="Iwao H."/>
            <person name="Katayama Y."/>
            <person name="Omatsu T."/>
            <person name="Mizutani T."/>
            <person name="Kurata O."/>
            <person name="Wada S."/>
            <person name="Hoshino Y."/>
        </authorList>
    </citation>
    <scope>NUCLEOTIDE SEQUENCE</scope>
    <source>
        <strain evidence="2">BS</strain>
    </source>
</reference>
<dbReference type="Pfam" id="PF00990">
    <property type="entry name" value="GGDEF"/>
    <property type="match status" value="1"/>
</dbReference>
<dbReference type="GO" id="GO:0005886">
    <property type="term" value="C:plasma membrane"/>
    <property type="evidence" value="ECO:0007669"/>
    <property type="project" value="TreeGrafter"/>
</dbReference>
<dbReference type="Gene3D" id="3.30.70.270">
    <property type="match status" value="1"/>
</dbReference>
<reference evidence="3" key="3">
    <citation type="journal article" date="2022" name="Microbiol. Resour. Announc.">
        <title>Draft Genome Sequences of Eight Mycobacterium montefiorense Strains Isolated from Salamanders in Captivity.</title>
        <authorList>
            <person name="Komine T."/>
            <person name="Ihara H."/>
            <person name="Fukano H."/>
            <person name="Hoshino Y."/>
            <person name="Kurata O."/>
            <person name="Wada S."/>
        </authorList>
    </citation>
    <scope>NUCLEOTIDE SEQUENCE</scope>
    <source>
        <strain evidence="3">NJB18185</strain>
    </source>
</reference>
<keyword evidence="4" id="KW-1185">Reference proteome</keyword>
<dbReference type="Proteomes" id="UP001139505">
    <property type="component" value="Unassembled WGS sequence"/>
</dbReference>
<reference evidence="3" key="4">
    <citation type="submission" date="2022-04" db="EMBL/GenBank/DDBJ databases">
        <authorList>
            <person name="Komine T."/>
            <person name="Fukano H."/>
            <person name="Wada S."/>
        </authorList>
    </citation>
    <scope>NUCLEOTIDE SEQUENCE</scope>
    <source>
        <strain evidence="3">NJB18185</strain>
    </source>
</reference>
<dbReference type="PROSITE" id="PS50887">
    <property type="entry name" value="GGDEF"/>
    <property type="match status" value="1"/>
</dbReference>
<comment type="caution">
    <text evidence="3">The sequence shown here is derived from an EMBL/GenBank/DDBJ whole genome shotgun (WGS) entry which is preliminary data.</text>
</comment>
<dbReference type="CDD" id="cd01949">
    <property type="entry name" value="GGDEF"/>
    <property type="match status" value="1"/>
</dbReference>
<evidence type="ECO:0000313" key="2">
    <source>
        <dbReference type="EMBL" id="GBG39127.1"/>
    </source>
</evidence>
<dbReference type="PANTHER" id="PTHR45138:SF9">
    <property type="entry name" value="DIGUANYLATE CYCLASE DGCM-RELATED"/>
    <property type="match status" value="1"/>
</dbReference>
<evidence type="ECO:0000313" key="4">
    <source>
        <dbReference type="Proteomes" id="UP000245060"/>
    </source>
</evidence>
<evidence type="ECO:0000259" key="1">
    <source>
        <dbReference type="PROSITE" id="PS50887"/>
    </source>
</evidence>
<dbReference type="GO" id="GO:0052621">
    <property type="term" value="F:diguanylate cyclase activity"/>
    <property type="evidence" value="ECO:0007669"/>
    <property type="project" value="TreeGrafter"/>
</dbReference>
<gene>
    <name evidence="2" type="ORF">MmonteBS_34990</name>
    <name evidence="3" type="ORF">NJB18185_11570</name>
</gene>
<dbReference type="NCBIfam" id="TIGR00254">
    <property type="entry name" value="GGDEF"/>
    <property type="match status" value="1"/>
</dbReference>
<sequence length="65" mass="7272">MALIDLDHFKRYNDGHGHEAGDALLVTFANAIRWSVRSEDKAFRIGADEFLFLLVGAQPRGRKSA</sequence>
<accession>A0AA37UU70</accession>
<dbReference type="InterPro" id="IPR050469">
    <property type="entry name" value="Diguanylate_Cyclase"/>
</dbReference>
<dbReference type="PANTHER" id="PTHR45138">
    <property type="entry name" value="REGULATORY COMPONENTS OF SENSORY TRANSDUCTION SYSTEM"/>
    <property type="match status" value="1"/>
</dbReference>
<dbReference type="RefSeq" id="WP_272889496.1">
    <property type="nucleotide sequence ID" value="NZ_BFCH01000018.1"/>
</dbReference>
<dbReference type="SUPFAM" id="SSF55073">
    <property type="entry name" value="Nucleotide cyclase"/>
    <property type="match status" value="1"/>
</dbReference>
<feature type="domain" description="GGDEF" evidence="1">
    <location>
        <begin position="1"/>
        <end position="65"/>
    </location>
</feature>
<protein>
    <recommendedName>
        <fullName evidence="1">GGDEF domain-containing protein</fullName>
    </recommendedName>
</protein>
<proteinExistence type="predicted"/>
<dbReference type="EMBL" id="BFCH01000018">
    <property type="protein sequence ID" value="GBG39127.1"/>
    <property type="molecule type" value="Genomic_DNA"/>
</dbReference>
<reference evidence="4" key="2">
    <citation type="submission" date="2018-04" db="EMBL/GenBank/DDBJ databases">
        <title>Draft genome sequence of Mycobacterium montefiorense isolated from Japanese black salamander.</title>
        <authorList>
            <person name="Fukano H."/>
            <person name="Yoshida M."/>
            <person name="Shimizu A."/>
            <person name="Iwao H."/>
            <person name="Kurata O."/>
            <person name="Katayama Y."/>
            <person name="Omatsu T."/>
            <person name="Mizutani T."/>
            <person name="Wada S."/>
            <person name="Hoshino Y."/>
        </authorList>
    </citation>
    <scope>NUCLEOTIDE SEQUENCE [LARGE SCALE GENOMIC DNA]</scope>
    <source>
        <strain evidence="4">BS</strain>
    </source>
</reference>
<name>A0AA37UU70_9MYCO</name>
<dbReference type="EMBL" id="BQYH01000005">
    <property type="protein sequence ID" value="GKU71381.1"/>
    <property type="molecule type" value="Genomic_DNA"/>
</dbReference>
<dbReference type="GO" id="GO:1902201">
    <property type="term" value="P:negative regulation of bacterial-type flagellum-dependent cell motility"/>
    <property type="evidence" value="ECO:0007669"/>
    <property type="project" value="TreeGrafter"/>
</dbReference>